<dbReference type="GO" id="GO:0008033">
    <property type="term" value="P:tRNA processing"/>
    <property type="evidence" value="ECO:0007669"/>
    <property type="project" value="UniProtKB-KW"/>
</dbReference>
<dbReference type="SMART" id="SM00552">
    <property type="entry name" value="ADEAMc"/>
    <property type="match status" value="1"/>
</dbReference>
<keyword evidence="3" id="KW-0378">Hydrolase</keyword>
<sequence length="417" mass="45304">METYSSLPNRGKALPSTGEWCVLSSIVCEETCEKTCEETCEEGRKLWVVSIATGSKCVGPKLINQEPRGYVLHDCHAEVLAKRGFTRVLLEEMKSGVGRLLVHPTSTTSTTPELKFHLYVSESPCGDAAIYNIDKDSTPTFTGAKICSNTSANPNPTPVREPESQALATLRLKSGRSNIPTPHRSLSHCCSDKILRWSILGLGGSLVQSISPPPVLSSVVVVGDPRCTSPSSIASQQASLTRAITERGGCEAHVIPQSSLSPTWELSRMSKQEKFKKISPSGMSINFVYTDYKAGKGGASHTEIVVGATGVRQEQGKKKKRKIEKQPTDSAAAAILPASTPDTPPVPPFSRLCRRELLGLALEVSLPQPTTPRPPTYQDAKTFLVKRSSYSQTKSSAMENNLKNWVKTSDENNFKLF</sequence>
<keyword evidence="15" id="KW-1185">Reference proteome</keyword>
<organism evidence="14 15">
    <name type="scientific">Triparma columacea</name>
    <dbReference type="NCBI Taxonomy" id="722753"/>
    <lineage>
        <taxon>Eukaryota</taxon>
        <taxon>Sar</taxon>
        <taxon>Stramenopiles</taxon>
        <taxon>Ochrophyta</taxon>
        <taxon>Bolidophyceae</taxon>
        <taxon>Parmales</taxon>
        <taxon>Triparmaceae</taxon>
        <taxon>Triparma</taxon>
    </lineage>
</organism>
<dbReference type="EMBL" id="BRYA01000062">
    <property type="protein sequence ID" value="GMI36094.1"/>
    <property type="molecule type" value="Genomic_DNA"/>
</dbReference>
<evidence type="ECO:0000313" key="14">
    <source>
        <dbReference type="EMBL" id="GMI36094.1"/>
    </source>
</evidence>
<dbReference type="InterPro" id="IPR002466">
    <property type="entry name" value="A_deamin"/>
</dbReference>
<dbReference type="PANTHER" id="PTHR46516:SF1">
    <property type="entry name" value="TRNA-SPECIFIC ADENOSINE DEAMINASE 1"/>
    <property type="match status" value="1"/>
</dbReference>
<reference evidence="15" key="1">
    <citation type="journal article" date="2023" name="Commun. Biol.">
        <title>Genome analysis of Parmales, the sister group of diatoms, reveals the evolutionary specialization of diatoms from phago-mixotrophs to photoautotrophs.</title>
        <authorList>
            <person name="Ban H."/>
            <person name="Sato S."/>
            <person name="Yoshikawa S."/>
            <person name="Yamada K."/>
            <person name="Nakamura Y."/>
            <person name="Ichinomiya M."/>
            <person name="Sato N."/>
            <person name="Blanc-Mathieu R."/>
            <person name="Endo H."/>
            <person name="Kuwata A."/>
            <person name="Ogata H."/>
        </authorList>
    </citation>
    <scope>NUCLEOTIDE SEQUENCE [LARGE SCALE GENOMIC DNA]</scope>
</reference>
<evidence type="ECO:0000256" key="8">
    <source>
        <dbReference type="ARBA" id="ARBA00038940"/>
    </source>
</evidence>
<feature type="domain" description="A to I editase" evidence="13">
    <location>
        <begin position="50"/>
        <end position="399"/>
    </location>
</feature>
<evidence type="ECO:0000313" key="15">
    <source>
        <dbReference type="Proteomes" id="UP001165065"/>
    </source>
</evidence>
<protein>
    <recommendedName>
        <fullName evidence="9">tRNA-specific adenosine deaminase 1</fullName>
        <ecNumber evidence="8">3.5.4.34</ecNumber>
    </recommendedName>
    <alternativeName>
        <fullName evidence="10">tRNA-specific adenosine-37 deaminase</fullName>
    </alternativeName>
</protein>
<evidence type="ECO:0000256" key="3">
    <source>
        <dbReference type="ARBA" id="ARBA00022801"/>
    </source>
</evidence>
<dbReference type="EC" id="3.5.4.34" evidence="8"/>
<dbReference type="PROSITE" id="PS50141">
    <property type="entry name" value="A_DEAMIN_EDITASE"/>
    <property type="match status" value="1"/>
</dbReference>
<evidence type="ECO:0000256" key="10">
    <source>
        <dbReference type="ARBA" id="ARBA00041760"/>
    </source>
</evidence>
<evidence type="ECO:0000256" key="1">
    <source>
        <dbReference type="ARBA" id="ARBA00022694"/>
    </source>
</evidence>
<evidence type="ECO:0000256" key="5">
    <source>
        <dbReference type="ARBA" id="ARBA00037026"/>
    </source>
</evidence>
<evidence type="ECO:0000256" key="11">
    <source>
        <dbReference type="ARBA" id="ARBA00047635"/>
    </source>
</evidence>
<evidence type="ECO:0000256" key="4">
    <source>
        <dbReference type="ARBA" id="ARBA00022833"/>
    </source>
</evidence>
<comment type="caution">
    <text evidence="14">The sequence shown here is derived from an EMBL/GenBank/DDBJ whole genome shotgun (WGS) entry which is preliminary data.</text>
</comment>
<dbReference type="Pfam" id="PF02137">
    <property type="entry name" value="A_deamin"/>
    <property type="match status" value="1"/>
</dbReference>
<keyword evidence="2" id="KW-0479">Metal-binding</keyword>
<name>A0A9W7G7P0_9STRA</name>
<comment type="catalytic activity">
    <reaction evidence="11">
        <text>adenosine(37) in tRNA(Ala) + H2O + H(+) = inosine(37) in tRNA(Ala) + NH4(+)</text>
        <dbReference type="Rhea" id="RHEA:50968"/>
        <dbReference type="Rhea" id="RHEA-COMP:12855"/>
        <dbReference type="Rhea" id="RHEA-COMP:12856"/>
        <dbReference type="ChEBI" id="CHEBI:15377"/>
        <dbReference type="ChEBI" id="CHEBI:15378"/>
        <dbReference type="ChEBI" id="CHEBI:28938"/>
        <dbReference type="ChEBI" id="CHEBI:74411"/>
        <dbReference type="ChEBI" id="CHEBI:82852"/>
        <dbReference type="EC" id="3.5.4.34"/>
    </reaction>
</comment>
<gene>
    <name evidence="14" type="ORF">TrCOL_g4436</name>
</gene>
<dbReference type="AlphaFoldDB" id="A0A9W7G7P0"/>
<keyword evidence="1" id="KW-0819">tRNA processing</keyword>
<evidence type="ECO:0000256" key="9">
    <source>
        <dbReference type="ARBA" id="ARBA00040502"/>
    </source>
</evidence>
<comment type="similarity">
    <text evidence="7">Belongs to the ADAT1 family.</text>
</comment>
<accession>A0A9W7G7P0</accession>
<comment type="cofactor">
    <cofactor evidence="5">
        <name>1D-myo-inositol hexakisphosphate</name>
        <dbReference type="ChEBI" id="CHEBI:58130"/>
    </cofactor>
</comment>
<evidence type="ECO:0000256" key="2">
    <source>
        <dbReference type="ARBA" id="ARBA00022723"/>
    </source>
</evidence>
<dbReference type="PANTHER" id="PTHR46516">
    <property type="entry name" value="TRNA-SPECIFIC ADENOSINE DEAMINASE 1"/>
    <property type="match status" value="1"/>
</dbReference>
<dbReference type="OrthoDB" id="10268011at2759"/>
<evidence type="ECO:0000256" key="6">
    <source>
        <dbReference type="ARBA" id="ARBA00037784"/>
    </source>
</evidence>
<evidence type="ECO:0000256" key="7">
    <source>
        <dbReference type="ARBA" id="ARBA00038326"/>
    </source>
</evidence>
<dbReference type="Proteomes" id="UP001165065">
    <property type="component" value="Unassembled WGS sequence"/>
</dbReference>
<proteinExistence type="inferred from homology"/>
<keyword evidence="4" id="KW-0862">Zinc</keyword>
<comment type="function">
    <text evidence="6">Specifically deaminates adenosine-37 to inosine in tRNA-Ala.</text>
</comment>
<dbReference type="GO" id="GO:0043829">
    <property type="term" value="F:tRNA-specific adenosine-37 deaminase activity"/>
    <property type="evidence" value="ECO:0007669"/>
    <property type="project" value="UniProtKB-EC"/>
</dbReference>
<evidence type="ECO:0000259" key="13">
    <source>
        <dbReference type="PROSITE" id="PS50141"/>
    </source>
</evidence>
<feature type="region of interest" description="Disordered" evidence="12">
    <location>
        <begin position="311"/>
        <end position="347"/>
    </location>
</feature>
<dbReference type="GO" id="GO:0046872">
    <property type="term" value="F:metal ion binding"/>
    <property type="evidence" value="ECO:0007669"/>
    <property type="project" value="UniProtKB-KW"/>
</dbReference>
<dbReference type="GO" id="GO:0003723">
    <property type="term" value="F:RNA binding"/>
    <property type="evidence" value="ECO:0007669"/>
    <property type="project" value="InterPro"/>
</dbReference>
<evidence type="ECO:0000256" key="12">
    <source>
        <dbReference type="SAM" id="MobiDB-lite"/>
    </source>
</evidence>